<reference evidence="3" key="1">
    <citation type="submission" date="2022-11" db="UniProtKB">
        <authorList>
            <consortium name="WormBaseParasite"/>
        </authorList>
    </citation>
    <scope>IDENTIFICATION</scope>
</reference>
<dbReference type="PANTHER" id="PTHR31389">
    <property type="entry name" value="LD39211P"/>
    <property type="match status" value="1"/>
</dbReference>
<dbReference type="PANTHER" id="PTHR31389:SF4">
    <property type="entry name" value="LD39211P"/>
    <property type="match status" value="1"/>
</dbReference>
<proteinExistence type="predicted"/>
<sequence>ARRSVVVFLRVSALLVAINASLFFLLYPRRGISTNSIPEGCICIYDGLEYDFCYRLRENTSIQGRRMSCTSAAILHKLGLIGGNKNYVDLRNEEMPSPVMVTAFSQDHWDEARRLISTIRRFWPEQLIIAYDLGVDEATARIVREQSNIQYREFKFHDYPSYMQRLLDFRWKPIVIAETLNEFGAIWYMDSSIVMRKGDLQHVYDLLRCKRSRNRTINQLLASTALRDKREAITANESDWDQMQWLENIRECRKSTYLLHGYTGHGIFAVTHSNTYIYIPTNFNEIKKPKAKMYEAGIAFAVRTAETMENIVKWYVLCALEEGCMGGNYSHSCHFSESGDRFGKYADCHRFDQSVVNLLLANTYYYDPHYYVSEIVDFFQVVRGVSMIEEALNLTRGQT</sequence>
<dbReference type="WBParaSite" id="PgR066_g009_t06">
    <property type="protein sequence ID" value="PgR066_g009_t06"/>
    <property type="gene ID" value="PgR066_g009"/>
</dbReference>
<dbReference type="Proteomes" id="UP000887569">
    <property type="component" value="Unplaced"/>
</dbReference>
<keyword evidence="1" id="KW-0812">Transmembrane</keyword>
<evidence type="ECO:0000313" key="3">
    <source>
        <dbReference type="WBParaSite" id="PgR066_g009_t06"/>
    </source>
</evidence>
<keyword evidence="1" id="KW-0472">Membrane</keyword>
<evidence type="ECO:0000313" key="2">
    <source>
        <dbReference type="Proteomes" id="UP000887569"/>
    </source>
</evidence>
<dbReference type="Pfam" id="PF07801">
    <property type="entry name" value="DUF1647"/>
    <property type="match status" value="1"/>
</dbReference>
<evidence type="ECO:0000256" key="1">
    <source>
        <dbReference type="SAM" id="Phobius"/>
    </source>
</evidence>
<organism evidence="2 3">
    <name type="scientific">Parascaris univalens</name>
    <name type="common">Nematode worm</name>
    <dbReference type="NCBI Taxonomy" id="6257"/>
    <lineage>
        <taxon>Eukaryota</taxon>
        <taxon>Metazoa</taxon>
        <taxon>Ecdysozoa</taxon>
        <taxon>Nematoda</taxon>
        <taxon>Chromadorea</taxon>
        <taxon>Rhabditida</taxon>
        <taxon>Spirurina</taxon>
        <taxon>Ascaridomorpha</taxon>
        <taxon>Ascaridoidea</taxon>
        <taxon>Ascarididae</taxon>
        <taxon>Parascaris</taxon>
    </lineage>
</organism>
<accession>A0A915BWG1</accession>
<name>A0A915BWG1_PARUN</name>
<feature type="transmembrane region" description="Helical" evidence="1">
    <location>
        <begin position="7"/>
        <end position="27"/>
    </location>
</feature>
<dbReference type="AlphaFoldDB" id="A0A915BWG1"/>
<protein>
    <submittedName>
        <fullName evidence="3">Hint domain-containing protein</fullName>
    </submittedName>
</protein>
<dbReference type="InterPro" id="IPR012444">
    <property type="entry name" value="DUF1647"/>
</dbReference>
<keyword evidence="2" id="KW-1185">Reference proteome</keyword>
<keyword evidence="1" id="KW-1133">Transmembrane helix</keyword>